<dbReference type="Proteomes" id="UP000245341">
    <property type="component" value="Unplaced"/>
</dbReference>
<proteinExistence type="predicted"/>
<feature type="region of interest" description="Disordered" evidence="1">
    <location>
        <begin position="89"/>
        <end position="117"/>
    </location>
</feature>
<keyword evidence="2" id="KW-1185">Reference proteome</keyword>
<evidence type="ECO:0000313" key="3">
    <source>
        <dbReference type="RefSeq" id="XP_030886220.1"/>
    </source>
</evidence>
<dbReference type="RefSeq" id="XP_030886220.1">
    <property type="nucleotide sequence ID" value="XM_031030360.1"/>
</dbReference>
<accession>A0A7F8QYP7</accession>
<evidence type="ECO:0000256" key="1">
    <source>
        <dbReference type="SAM" id="MobiDB-lite"/>
    </source>
</evidence>
<dbReference type="KEGG" id="lww:115941631"/>
<organism evidence="2 3">
    <name type="scientific">Leptonychotes weddellii</name>
    <name type="common">Weddell seal</name>
    <name type="synonym">Otaria weddellii</name>
    <dbReference type="NCBI Taxonomy" id="9713"/>
    <lineage>
        <taxon>Eukaryota</taxon>
        <taxon>Metazoa</taxon>
        <taxon>Chordata</taxon>
        <taxon>Craniata</taxon>
        <taxon>Vertebrata</taxon>
        <taxon>Euteleostomi</taxon>
        <taxon>Mammalia</taxon>
        <taxon>Eutheria</taxon>
        <taxon>Laurasiatheria</taxon>
        <taxon>Carnivora</taxon>
        <taxon>Caniformia</taxon>
        <taxon>Pinnipedia</taxon>
        <taxon>Phocidae</taxon>
        <taxon>Monachinae</taxon>
        <taxon>Lobodontini</taxon>
        <taxon>Leptonychotes</taxon>
    </lineage>
</organism>
<name>A0A7F8QYP7_LEPWE</name>
<gene>
    <name evidence="3" type="primary">LOC115941631</name>
</gene>
<feature type="compositionally biased region" description="Basic and acidic residues" evidence="1">
    <location>
        <begin position="94"/>
        <end position="115"/>
    </location>
</feature>
<dbReference type="AlphaFoldDB" id="A0A7F8QYP7"/>
<dbReference type="GeneID" id="115941631"/>
<sequence length="284" mass="31669">MGDQGWTFQGGWCNYLVEELQSYQTVETAVLRSILFCSNVLRLAVTWYYYCAHFIDTAQDPGFSGLSDPKAHPSNVTWSSLFCETEEVNNESSSVKRTEGQRPRGGPDLRSRDSSKNSNPTMCNYLCDSLAFVELSAISNKGKGLWIPTGNKLCESNYEGNKSPLPQFASTRGYAVLQNTATCELQKGEEKKKKDFWTTSLYKIPKAILGTKNVFTFGAMTQDQTLSSDSHLPQPGNKALWSLLCSISGWKPRDLKVVLCFTLMLPEEPLQKLRALSLTKKGLS</sequence>
<protein>
    <submittedName>
        <fullName evidence="3">Uncharacterized protein LOC115941631</fullName>
    </submittedName>
</protein>
<evidence type="ECO:0000313" key="2">
    <source>
        <dbReference type="Proteomes" id="UP000245341"/>
    </source>
</evidence>
<reference evidence="3" key="1">
    <citation type="submission" date="2025-08" db="UniProtKB">
        <authorList>
            <consortium name="RefSeq"/>
        </authorList>
    </citation>
    <scope>IDENTIFICATION</scope>
    <source>
        <tissue evidence="3">Liver</tissue>
    </source>
</reference>